<reference evidence="4 5" key="1">
    <citation type="submission" date="2024-02" db="EMBL/GenBank/DDBJ databases">
        <authorList>
            <person name="Vignale AGUSTIN F."/>
            <person name="Sosa J E."/>
            <person name="Modenutti C."/>
        </authorList>
    </citation>
    <scope>NUCLEOTIDE SEQUENCE [LARGE SCALE GENOMIC DNA]</scope>
</reference>
<dbReference type="Proteomes" id="UP001642360">
    <property type="component" value="Unassembled WGS sequence"/>
</dbReference>
<evidence type="ECO:0000313" key="4">
    <source>
        <dbReference type="EMBL" id="CAK9179877.1"/>
    </source>
</evidence>
<evidence type="ECO:0000313" key="5">
    <source>
        <dbReference type="Proteomes" id="UP001642360"/>
    </source>
</evidence>
<gene>
    <name evidence="3" type="ORF">ILEXP_LOCUS49825</name>
    <name evidence="4" type="ORF">ILEXP_LOCUS49827</name>
</gene>
<feature type="region of interest" description="Disordered" evidence="1">
    <location>
        <begin position="60"/>
        <end position="106"/>
    </location>
</feature>
<dbReference type="EMBL" id="CAUOFW020007613">
    <property type="protein sequence ID" value="CAK9179877.1"/>
    <property type="molecule type" value="Genomic_DNA"/>
</dbReference>
<keyword evidence="5" id="KW-1185">Reference proteome</keyword>
<organism evidence="4 5">
    <name type="scientific">Ilex paraguariensis</name>
    <name type="common">yerba mate</name>
    <dbReference type="NCBI Taxonomy" id="185542"/>
    <lineage>
        <taxon>Eukaryota</taxon>
        <taxon>Viridiplantae</taxon>
        <taxon>Streptophyta</taxon>
        <taxon>Embryophyta</taxon>
        <taxon>Tracheophyta</taxon>
        <taxon>Spermatophyta</taxon>
        <taxon>Magnoliopsida</taxon>
        <taxon>eudicotyledons</taxon>
        <taxon>Gunneridae</taxon>
        <taxon>Pentapetalae</taxon>
        <taxon>asterids</taxon>
        <taxon>campanulids</taxon>
        <taxon>Aquifoliales</taxon>
        <taxon>Aquifoliaceae</taxon>
        <taxon>Ilex</taxon>
    </lineage>
</organism>
<proteinExistence type="predicted"/>
<keyword evidence="2" id="KW-0732">Signal</keyword>
<name>A0ABC8UFU4_9AQUA</name>
<feature type="chain" id="PRO_5044721029" evidence="2">
    <location>
        <begin position="33"/>
        <end position="130"/>
    </location>
</feature>
<feature type="signal peptide" evidence="2">
    <location>
        <begin position="1"/>
        <end position="32"/>
    </location>
</feature>
<dbReference type="AlphaFoldDB" id="A0ABC8UFU4"/>
<comment type="caution">
    <text evidence="4">The sequence shown here is derived from an EMBL/GenBank/DDBJ whole genome shotgun (WGS) entry which is preliminary data.</text>
</comment>
<evidence type="ECO:0000256" key="1">
    <source>
        <dbReference type="SAM" id="MobiDB-lite"/>
    </source>
</evidence>
<dbReference type="EMBL" id="CAUOFW020007613">
    <property type="protein sequence ID" value="CAK9179875.1"/>
    <property type="molecule type" value="Genomic_DNA"/>
</dbReference>
<protein>
    <submittedName>
        <fullName evidence="4">Uncharacterized protein</fullName>
    </submittedName>
</protein>
<evidence type="ECO:0000313" key="3">
    <source>
        <dbReference type="EMBL" id="CAK9179875.1"/>
    </source>
</evidence>
<feature type="compositionally biased region" description="Acidic residues" evidence="1">
    <location>
        <begin position="60"/>
        <end position="72"/>
    </location>
</feature>
<sequence>MSPSIYYAILKMLVKIILILFCPYTPHPVSLCTNIESQIQPNSVHGETPPNLEQKVDETVVDENEAPPEQPDDALKTRKPTEEDPKVPLKDLSPFHLQQPTRIAPNSKKLRIAPNSKKLHSGQKWAAFGI</sequence>
<accession>A0ABC8UFU4</accession>
<feature type="compositionally biased region" description="Basic and acidic residues" evidence="1">
    <location>
        <begin position="73"/>
        <end position="89"/>
    </location>
</feature>
<evidence type="ECO:0000256" key="2">
    <source>
        <dbReference type="SAM" id="SignalP"/>
    </source>
</evidence>